<feature type="compositionally biased region" description="Basic and acidic residues" evidence="1">
    <location>
        <begin position="18"/>
        <end position="29"/>
    </location>
</feature>
<feature type="compositionally biased region" description="Polar residues" evidence="1">
    <location>
        <begin position="75"/>
        <end position="89"/>
    </location>
</feature>
<evidence type="ECO:0000313" key="5">
    <source>
        <dbReference type="Proteomes" id="UP000447873"/>
    </source>
</evidence>
<feature type="compositionally biased region" description="Acidic residues" evidence="1">
    <location>
        <begin position="743"/>
        <end position="756"/>
    </location>
</feature>
<evidence type="ECO:0000313" key="6">
    <source>
        <dbReference type="Proteomes" id="UP000490939"/>
    </source>
</evidence>
<dbReference type="EMBL" id="WNWQ01000114">
    <property type="protein sequence ID" value="KAE9978301.1"/>
    <property type="molecule type" value="Genomic_DNA"/>
</dbReference>
<keyword evidence="6" id="KW-1185">Reference proteome</keyword>
<feature type="region of interest" description="Disordered" evidence="1">
    <location>
        <begin position="62"/>
        <end position="102"/>
    </location>
</feature>
<dbReference type="PANTHER" id="PTHR21310">
    <property type="entry name" value="AMINOGLYCOSIDE PHOSPHOTRANSFERASE-RELATED-RELATED"/>
    <property type="match status" value="1"/>
</dbReference>
<dbReference type="Gene3D" id="3.30.200.20">
    <property type="entry name" value="Phosphorylase Kinase, domain 1"/>
    <property type="match status" value="1"/>
</dbReference>
<feature type="region of interest" description="Disordered" evidence="1">
    <location>
        <begin position="1"/>
        <end position="39"/>
    </location>
</feature>
<dbReference type="PANTHER" id="PTHR21310:SF51">
    <property type="entry name" value="AMINOGLYCOSIDE PHOSPHOTRANSFERASE DOMAIN-CONTAINING PROTEIN"/>
    <property type="match status" value="1"/>
</dbReference>
<dbReference type="OrthoDB" id="10003767at2759"/>
<dbReference type="InterPro" id="IPR011009">
    <property type="entry name" value="Kinase-like_dom_sf"/>
</dbReference>
<dbReference type="Proteomes" id="UP000490939">
    <property type="component" value="Unassembled WGS sequence"/>
</dbReference>
<protein>
    <recommendedName>
        <fullName evidence="7">Aminoglycoside phosphotransferase domain-containing protein</fullName>
    </recommendedName>
</protein>
<accession>A0A8H3VJC1</accession>
<feature type="compositionally biased region" description="Acidic residues" evidence="1">
    <location>
        <begin position="710"/>
        <end position="719"/>
    </location>
</feature>
<feature type="compositionally biased region" description="Polar residues" evidence="1">
    <location>
        <begin position="725"/>
        <end position="740"/>
    </location>
</feature>
<gene>
    <name evidence="2" type="ORF">BLS_000722</name>
    <name evidence="4" type="ORF">EG327_003126</name>
    <name evidence="3" type="ORF">EG328_004361</name>
</gene>
<proteinExistence type="predicted"/>
<organism evidence="4 6">
    <name type="scientific">Venturia inaequalis</name>
    <name type="common">Apple scab fungus</name>
    <dbReference type="NCBI Taxonomy" id="5025"/>
    <lineage>
        <taxon>Eukaryota</taxon>
        <taxon>Fungi</taxon>
        <taxon>Dikarya</taxon>
        <taxon>Ascomycota</taxon>
        <taxon>Pezizomycotina</taxon>
        <taxon>Dothideomycetes</taxon>
        <taxon>Pleosporomycetidae</taxon>
        <taxon>Venturiales</taxon>
        <taxon>Venturiaceae</taxon>
        <taxon>Venturia</taxon>
    </lineage>
</organism>
<evidence type="ECO:0000256" key="1">
    <source>
        <dbReference type="SAM" id="MobiDB-lite"/>
    </source>
</evidence>
<dbReference type="Proteomes" id="UP000433883">
    <property type="component" value="Unassembled WGS sequence"/>
</dbReference>
<dbReference type="EMBL" id="WNWS01000024">
    <property type="protein sequence ID" value="KAE9986919.1"/>
    <property type="molecule type" value="Genomic_DNA"/>
</dbReference>
<name>A0A8H3VJC1_VENIN</name>
<dbReference type="EMBL" id="WNWR01000202">
    <property type="protein sequence ID" value="KAE9989040.1"/>
    <property type="molecule type" value="Genomic_DNA"/>
</dbReference>
<evidence type="ECO:0000313" key="4">
    <source>
        <dbReference type="EMBL" id="KAE9989040.1"/>
    </source>
</evidence>
<dbReference type="AlphaFoldDB" id="A0A8H3VJC1"/>
<feature type="compositionally biased region" description="Basic residues" evidence="1">
    <location>
        <begin position="1"/>
        <end position="13"/>
    </location>
</feature>
<dbReference type="SUPFAM" id="SSF56112">
    <property type="entry name" value="Protein kinase-like (PK-like)"/>
    <property type="match status" value="1"/>
</dbReference>
<comment type="caution">
    <text evidence="4">The sequence shown here is derived from an EMBL/GenBank/DDBJ whole genome shotgun (WGS) entry which is preliminary data.</text>
</comment>
<evidence type="ECO:0000313" key="2">
    <source>
        <dbReference type="EMBL" id="KAE9978301.1"/>
    </source>
</evidence>
<evidence type="ECO:0000313" key="3">
    <source>
        <dbReference type="EMBL" id="KAE9986919.1"/>
    </source>
</evidence>
<evidence type="ECO:0008006" key="7">
    <source>
        <dbReference type="Google" id="ProtNLM"/>
    </source>
</evidence>
<dbReference type="Proteomes" id="UP000447873">
    <property type="component" value="Unassembled WGS sequence"/>
</dbReference>
<reference evidence="4 6" key="1">
    <citation type="submission" date="2019-07" db="EMBL/GenBank/DDBJ databases">
        <title>Venturia inaequalis Genome Resource.</title>
        <authorList>
            <person name="Lichtner F.J."/>
        </authorList>
    </citation>
    <scope>NUCLEOTIDE SEQUENCE [LARGE SCALE GENOMIC DNA]</scope>
    <source>
        <strain evidence="3 5">120213</strain>
        <strain evidence="2">Bline_iso_100314</strain>
        <strain evidence="4 6">DMI_063113</strain>
    </source>
</reference>
<sequence length="806" mass="91067">MDRFKKFKNKFLKASRGTRNDFRPSKKPDTTTTSPKKSKKIKIWNQLSSFFAPKRSHEELVVPSASDPPEPVNEPSHQFTPHTLSNSIPTQPPGVTNCAPNSTTNTRTIPCTTDTKTLPKKLKKEKLFNRVLSALAKFTSRSPELAGASVKDVTQHTTRLSGSAEIPASDIITSAPIVPVTSDTLTDEHNGGTNLIIVSTEIDTHISIEEDTSPTAVDGPQNPTTSDASSIAEETVDQGPELDPIWGPIKSLPVDAIEKLAMQYAPIGAFGVSFLGAQSGLNNDVSLVKYHPGKEKRCIRVPASGWDGKWSQEDRDQLTRSNNIMRYLRKHTAIPVPEIFHWDTELDNHIGAPFTVMAFVDGESPKELWFEGVYPEQGSMREEKEYGFNFRRVKKLKGLESRRQRILKSLATTLAEFQHLKFDKLGSLCCADGEDGPLEVIPFSNLCYGREEAGYSADSGIDGKIFNHTIASLQFLLRKMKYLWEYEEKMAIDANNDPLTDSEDDPFTDTDIKRGLEHLYGIVLCCLPIPHRDESETFVLAPPDFGSQNIKCNEDGEITALIDWDLVDTRPHITGWCTPPEWLAMDWYRPGRYTWPDNVMAPADLERYRNDYAGYLRDACDDSDEAQDWKFTTKAPMFEAIVDSLVYQDEDRMLETMFSLLETFLPRMDLKALLRKIGRAGRGRRHMGFDMNNFFYKNFRKLFDNKEVDYDSGDDDDNGEDVRASTGSSTMTDESASTRSTESDGDDEDSMITIEDEDTVANKRFFDVSVEDWKHDCRRQDLARSSLCENRARSSSSKRRWKSCRD</sequence>
<feature type="region of interest" description="Disordered" evidence="1">
    <location>
        <begin position="710"/>
        <end position="756"/>
    </location>
</feature>
<dbReference type="InterPro" id="IPR051678">
    <property type="entry name" value="AGP_Transferase"/>
</dbReference>